<evidence type="ECO:0000256" key="1">
    <source>
        <dbReference type="SAM" id="MobiDB-lite"/>
    </source>
</evidence>
<keyword evidence="2" id="KW-0472">Membrane</keyword>
<feature type="transmembrane region" description="Helical" evidence="2">
    <location>
        <begin position="362"/>
        <end position="380"/>
    </location>
</feature>
<reference evidence="4 5" key="1">
    <citation type="submission" date="2019-08" db="EMBL/GenBank/DDBJ databases">
        <authorList>
            <person name="Dhanesh K."/>
            <person name="Kumar G."/>
            <person name="Sasikala C."/>
            <person name="Venkata Ramana C."/>
        </authorList>
    </citation>
    <scope>NUCLEOTIDE SEQUENCE [LARGE SCALE GENOMIC DNA]</scope>
    <source>
        <strain evidence="4 5">JC645</strain>
    </source>
</reference>
<accession>A0A5M6D5B5</accession>
<dbReference type="InterPro" id="IPR008969">
    <property type="entry name" value="CarboxyPept-like_regulatory"/>
</dbReference>
<keyword evidence="2" id="KW-0812">Transmembrane</keyword>
<evidence type="ECO:0000256" key="2">
    <source>
        <dbReference type="SAM" id="Phobius"/>
    </source>
</evidence>
<keyword evidence="5" id="KW-1185">Reference proteome</keyword>
<evidence type="ECO:0000313" key="5">
    <source>
        <dbReference type="Proteomes" id="UP000324479"/>
    </source>
</evidence>
<feature type="compositionally biased region" description="Low complexity" evidence="1">
    <location>
        <begin position="406"/>
        <end position="419"/>
    </location>
</feature>
<dbReference type="Proteomes" id="UP000324479">
    <property type="component" value="Unassembled WGS sequence"/>
</dbReference>
<dbReference type="PANTHER" id="PTHR34978:SF3">
    <property type="entry name" value="SLR0241 PROTEIN"/>
    <property type="match status" value="1"/>
</dbReference>
<dbReference type="InterPro" id="IPR052173">
    <property type="entry name" value="Beta-lactam_resp_regulator"/>
</dbReference>
<name>A0A5M6D5B5_9BACT</name>
<evidence type="ECO:0000259" key="3">
    <source>
        <dbReference type="Pfam" id="PF05569"/>
    </source>
</evidence>
<feature type="region of interest" description="Disordered" evidence="1">
    <location>
        <begin position="406"/>
        <end position="456"/>
    </location>
</feature>
<gene>
    <name evidence="4" type="ORF">FYK55_14355</name>
</gene>
<keyword evidence="2" id="KW-1133">Transmembrane helix</keyword>
<dbReference type="CDD" id="cd07341">
    <property type="entry name" value="M56_BlaR1_MecR1_like"/>
    <property type="match status" value="1"/>
</dbReference>
<organism evidence="4 5">
    <name type="scientific">Roseiconus nitratireducens</name>
    <dbReference type="NCBI Taxonomy" id="2605748"/>
    <lineage>
        <taxon>Bacteria</taxon>
        <taxon>Pseudomonadati</taxon>
        <taxon>Planctomycetota</taxon>
        <taxon>Planctomycetia</taxon>
        <taxon>Pirellulales</taxon>
        <taxon>Pirellulaceae</taxon>
        <taxon>Roseiconus</taxon>
    </lineage>
</organism>
<comment type="caution">
    <text evidence="4">The sequence shown here is derived from an EMBL/GenBank/DDBJ whole genome shotgun (WGS) entry which is preliminary data.</text>
</comment>
<proteinExistence type="predicted"/>
<protein>
    <recommendedName>
        <fullName evidence="3">Peptidase M56 domain-containing protein</fullName>
    </recommendedName>
</protein>
<feature type="transmembrane region" description="Helical" evidence="2">
    <location>
        <begin position="16"/>
        <end position="37"/>
    </location>
</feature>
<sequence length="962" mass="105937">MNSSVFSSYFGGVFDWIVELTFGGTVVLITAIAVSHLAKGKRASLRHAIWVACMALLVAIPAMLTLLPRFDLQLEHFMPTAVSEKASEQTLDRRFFATNPHGNELAPLAAATTSNENPTGLIDLIRSVDRSASVIDAPLPNTGANEPTWWNSQTRSASVSTIWSLGAFILLLRLGVASVWIRRLVKRSAHATGLPVEREANALARSIGLCGKIRLRISPPGLMPMIVGVVRPVLLIPESVLGRESDDRRAVLLHELGHLKRRDPLSHFIGELAGALFWFHPLYWFARRQCCALREEACDDLVLRSETCPVVYARCLVSVASSNSASGVLSVMGIAMSTRRIERRLRAILCDSADRRPLGRQLQAAIILAAMTFCVPVVMIRAEPQNQLQIAEPQRDRITGDALETDAPATDAPATDAPAESGQSVSKSVPEAEQAAEPETDKAAKEAEQLVQRDATGSRVVSGTVLNHSGSPIEGARILTRSWNSKDKSEINASVQTAADGTFTLEFAETHSAERDMYPIWVWAEGHQVQAALLAWLFGDQDHVRNVNFQLPKAKPTHYTILKPDGQPLPNARLIPEYVRTCQGVFVDGRFAIDETAGGSFSVSSDGELAKILGVTSDEEGHATLANLPQNLFDSVLVISQEFGTQRFAAQSSTHELRLSEVGEIRGRVQIDDPSQIAGTKFLLKTRSYFRPGGPLGGEAEVRLDNNGCFHVPALAATRDAMFVYTYEWNEELDVHPFLDRKVRRQLHAGEVLDLTIETVPTVLVHGRVLTADTREPVVGAKAFLNCLSSPINGVRDLTDEDGRFSVRVAPGPILQQVTSMGSDRSLYEKYDYPRLDRIEIPKDVEEFELEPFLLTPKQIVQGVVCGQVRDAIGDPIANKTLVFHYRERGRIIARTTTDEHGQFSVAVRDWNIIHETPTRAARCGWSILENETRIENGYQKRELTPLEVVDNDADAMLLVRP</sequence>
<evidence type="ECO:0000313" key="4">
    <source>
        <dbReference type="EMBL" id="KAA5542707.1"/>
    </source>
</evidence>
<feature type="domain" description="Peptidase M56" evidence="3">
    <location>
        <begin position="132"/>
        <end position="348"/>
    </location>
</feature>
<dbReference type="RefSeq" id="WP_150077124.1">
    <property type="nucleotide sequence ID" value="NZ_VWOX01000007.1"/>
</dbReference>
<dbReference type="AlphaFoldDB" id="A0A5M6D5B5"/>
<feature type="transmembrane region" description="Helical" evidence="2">
    <location>
        <begin position="49"/>
        <end position="70"/>
    </location>
</feature>
<feature type="compositionally biased region" description="Basic and acidic residues" evidence="1">
    <location>
        <begin position="439"/>
        <end position="448"/>
    </location>
</feature>
<feature type="transmembrane region" description="Helical" evidence="2">
    <location>
        <begin position="162"/>
        <end position="181"/>
    </location>
</feature>
<dbReference type="InterPro" id="IPR008756">
    <property type="entry name" value="Peptidase_M56"/>
</dbReference>
<dbReference type="PANTHER" id="PTHR34978">
    <property type="entry name" value="POSSIBLE SENSOR-TRANSDUCER PROTEIN BLAR"/>
    <property type="match status" value="1"/>
</dbReference>
<dbReference type="Pfam" id="PF05569">
    <property type="entry name" value="Peptidase_M56"/>
    <property type="match status" value="1"/>
</dbReference>
<dbReference type="EMBL" id="VWOX01000007">
    <property type="protein sequence ID" value="KAA5542707.1"/>
    <property type="molecule type" value="Genomic_DNA"/>
</dbReference>
<dbReference type="SUPFAM" id="SSF49464">
    <property type="entry name" value="Carboxypeptidase regulatory domain-like"/>
    <property type="match status" value="1"/>
</dbReference>
<dbReference type="Gene3D" id="2.60.40.1120">
    <property type="entry name" value="Carboxypeptidase-like, regulatory domain"/>
    <property type="match status" value="1"/>
</dbReference>